<protein>
    <submittedName>
        <fullName evidence="2">Uncharacterized protein</fullName>
    </submittedName>
</protein>
<dbReference type="AlphaFoldDB" id="A0A4Y2F7A0"/>
<keyword evidence="3" id="KW-1185">Reference proteome</keyword>
<sequence>MTRTTPVPTPPSPNFRTAPADHTGPGRMMPEAQKAQNKLWISFSRRPTAKKILLHFNLERHLLAKYGIGNLPYCSAARRKTLSRVASNRRVEERRDTDVKSTATFGNLSALPLGEEFVFERSTKRNEISAGSIYAK</sequence>
<feature type="region of interest" description="Disordered" evidence="1">
    <location>
        <begin position="1"/>
        <end position="33"/>
    </location>
</feature>
<gene>
    <name evidence="2" type="ORF">AVEN_138134_1</name>
</gene>
<comment type="caution">
    <text evidence="2">The sequence shown here is derived from an EMBL/GenBank/DDBJ whole genome shotgun (WGS) entry which is preliminary data.</text>
</comment>
<evidence type="ECO:0000313" key="2">
    <source>
        <dbReference type="EMBL" id="GBM37081.1"/>
    </source>
</evidence>
<dbReference type="Proteomes" id="UP000499080">
    <property type="component" value="Unassembled WGS sequence"/>
</dbReference>
<evidence type="ECO:0000256" key="1">
    <source>
        <dbReference type="SAM" id="MobiDB-lite"/>
    </source>
</evidence>
<evidence type="ECO:0000313" key="3">
    <source>
        <dbReference type="Proteomes" id="UP000499080"/>
    </source>
</evidence>
<proteinExistence type="predicted"/>
<reference evidence="2 3" key="1">
    <citation type="journal article" date="2019" name="Sci. Rep.">
        <title>Orb-weaving spider Araneus ventricosus genome elucidates the spidroin gene catalogue.</title>
        <authorList>
            <person name="Kono N."/>
            <person name="Nakamura H."/>
            <person name="Ohtoshi R."/>
            <person name="Moran D.A.P."/>
            <person name="Shinohara A."/>
            <person name="Yoshida Y."/>
            <person name="Fujiwara M."/>
            <person name="Mori M."/>
            <person name="Tomita M."/>
            <person name="Arakawa K."/>
        </authorList>
    </citation>
    <scope>NUCLEOTIDE SEQUENCE [LARGE SCALE GENOMIC DNA]</scope>
</reference>
<accession>A0A4Y2F7A0</accession>
<dbReference type="EMBL" id="BGPR01000828">
    <property type="protein sequence ID" value="GBM37081.1"/>
    <property type="molecule type" value="Genomic_DNA"/>
</dbReference>
<name>A0A4Y2F7A0_ARAVE</name>
<organism evidence="2 3">
    <name type="scientific">Araneus ventricosus</name>
    <name type="common">Orbweaver spider</name>
    <name type="synonym">Epeira ventricosa</name>
    <dbReference type="NCBI Taxonomy" id="182803"/>
    <lineage>
        <taxon>Eukaryota</taxon>
        <taxon>Metazoa</taxon>
        <taxon>Ecdysozoa</taxon>
        <taxon>Arthropoda</taxon>
        <taxon>Chelicerata</taxon>
        <taxon>Arachnida</taxon>
        <taxon>Araneae</taxon>
        <taxon>Araneomorphae</taxon>
        <taxon>Entelegynae</taxon>
        <taxon>Araneoidea</taxon>
        <taxon>Araneidae</taxon>
        <taxon>Araneus</taxon>
    </lineage>
</organism>